<keyword evidence="4" id="KW-1185">Reference proteome</keyword>
<keyword evidence="2" id="KW-0732">Signal</keyword>
<dbReference type="EMBL" id="BAAAQG010000007">
    <property type="protein sequence ID" value="GAA1708465.1"/>
    <property type="molecule type" value="Genomic_DNA"/>
</dbReference>
<accession>A0ABN2INM2</accession>
<protein>
    <recommendedName>
        <fullName evidence="5">Secreted protein</fullName>
    </recommendedName>
</protein>
<evidence type="ECO:0000256" key="2">
    <source>
        <dbReference type="SAM" id="SignalP"/>
    </source>
</evidence>
<sequence>MTRSIACAGALAAALLVFSTGAAAAQSADGLSSGALDSSSLTGSAGTGTDADTGGGLGSAGDLLPASVTGSLPGYTSGPVGSVASAVCGVGTVAGTAANLAGIPLPPIGVVCMVVKPVAESVDFLMRGDVPGSVDAVIGGVPVVGDSLAGAVNTDSATDAVEGSLGEERLGSITGSSVSPEGSPETAPVN</sequence>
<proteinExistence type="predicted"/>
<evidence type="ECO:0000256" key="1">
    <source>
        <dbReference type="SAM" id="MobiDB-lite"/>
    </source>
</evidence>
<organism evidence="3 4">
    <name type="scientific">Dietzia cercidiphylli</name>
    <dbReference type="NCBI Taxonomy" id="498199"/>
    <lineage>
        <taxon>Bacteria</taxon>
        <taxon>Bacillati</taxon>
        <taxon>Actinomycetota</taxon>
        <taxon>Actinomycetes</taxon>
        <taxon>Mycobacteriales</taxon>
        <taxon>Dietziaceae</taxon>
        <taxon>Dietzia</taxon>
    </lineage>
</organism>
<evidence type="ECO:0008006" key="5">
    <source>
        <dbReference type="Google" id="ProtNLM"/>
    </source>
</evidence>
<feature type="chain" id="PRO_5047081934" description="Secreted protein" evidence="2">
    <location>
        <begin position="25"/>
        <end position="190"/>
    </location>
</feature>
<dbReference type="Proteomes" id="UP001500383">
    <property type="component" value="Unassembled WGS sequence"/>
</dbReference>
<feature type="signal peptide" evidence="2">
    <location>
        <begin position="1"/>
        <end position="24"/>
    </location>
</feature>
<reference evidence="3 4" key="1">
    <citation type="journal article" date="2019" name="Int. J. Syst. Evol. Microbiol.">
        <title>The Global Catalogue of Microorganisms (GCM) 10K type strain sequencing project: providing services to taxonomists for standard genome sequencing and annotation.</title>
        <authorList>
            <consortium name="The Broad Institute Genomics Platform"/>
            <consortium name="The Broad Institute Genome Sequencing Center for Infectious Disease"/>
            <person name="Wu L."/>
            <person name="Ma J."/>
        </authorList>
    </citation>
    <scope>NUCLEOTIDE SEQUENCE [LARGE SCALE GENOMIC DNA]</scope>
    <source>
        <strain evidence="3 4">JCM 16002</strain>
    </source>
</reference>
<feature type="region of interest" description="Disordered" evidence="1">
    <location>
        <begin position="170"/>
        <end position="190"/>
    </location>
</feature>
<evidence type="ECO:0000313" key="4">
    <source>
        <dbReference type="Proteomes" id="UP001500383"/>
    </source>
</evidence>
<gene>
    <name evidence="3" type="ORF">GCM10009831_17710</name>
</gene>
<dbReference type="RefSeq" id="WP_179525102.1">
    <property type="nucleotide sequence ID" value="NZ_BAAAQG010000007.1"/>
</dbReference>
<name>A0ABN2INM2_9ACTN</name>
<comment type="caution">
    <text evidence="3">The sequence shown here is derived from an EMBL/GenBank/DDBJ whole genome shotgun (WGS) entry which is preliminary data.</text>
</comment>
<evidence type="ECO:0000313" key="3">
    <source>
        <dbReference type="EMBL" id="GAA1708465.1"/>
    </source>
</evidence>